<sequence>MPLLSDELLLEAYHQAVRLQLEREFLYMLRAEIKRRKLSVGEELPA</sequence>
<comment type="caution">
    <text evidence="1">The sequence shown here is derived from an EMBL/GenBank/DDBJ whole genome shotgun (WGS) entry which is preliminary data.</text>
</comment>
<dbReference type="Pfam" id="PF08970">
    <property type="entry name" value="Sda"/>
    <property type="match status" value="1"/>
</dbReference>
<proteinExistence type="predicted"/>
<evidence type="ECO:0000313" key="2">
    <source>
        <dbReference type="Proteomes" id="UP000547209"/>
    </source>
</evidence>
<keyword evidence="2" id="KW-1185">Reference proteome</keyword>
<gene>
    <name evidence="1" type="primary">sda</name>
    <name evidence="1" type="ORF">H7C19_09590</name>
</gene>
<protein>
    <submittedName>
        <fullName evidence="1">Sporulation histidine kinase inhibitor Sda</fullName>
    </submittedName>
</protein>
<dbReference type="SUPFAM" id="SSF100985">
    <property type="entry name" value="Sporulation inhibitor Sda"/>
    <property type="match status" value="1"/>
</dbReference>
<dbReference type="Proteomes" id="UP000547209">
    <property type="component" value="Unassembled WGS sequence"/>
</dbReference>
<evidence type="ECO:0000313" key="1">
    <source>
        <dbReference type="EMBL" id="MBB6670940.1"/>
    </source>
</evidence>
<name>A0A7X0RNZ1_9BACL</name>
<dbReference type="InterPro" id="IPR036916">
    <property type="entry name" value="Sda_sf"/>
</dbReference>
<accession>A0A7X0RNZ1</accession>
<dbReference type="InterPro" id="IPR015064">
    <property type="entry name" value="Sda"/>
</dbReference>
<dbReference type="AlphaFoldDB" id="A0A7X0RNZ1"/>
<dbReference type="EMBL" id="JACJVP010000012">
    <property type="protein sequence ID" value="MBB6670940.1"/>
    <property type="molecule type" value="Genomic_DNA"/>
</dbReference>
<dbReference type="Gene3D" id="1.10.287.1100">
    <property type="entry name" value="Sporulation inhibitor A"/>
    <property type="match status" value="1"/>
</dbReference>
<reference evidence="1 2" key="1">
    <citation type="submission" date="2020-08" db="EMBL/GenBank/DDBJ databases">
        <title>Cohnella phylogeny.</title>
        <authorList>
            <person name="Dunlap C."/>
        </authorList>
    </citation>
    <scope>NUCLEOTIDE SEQUENCE [LARGE SCALE GENOMIC DNA]</scope>
    <source>
        <strain evidence="1 2">DSM 28246</strain>
    </source>
</reference>
<organism evidence="1 2">
    <name type="scientific">Cohnella nanjingensis</name>
    <dbReference type="NCBI Taxonomy" id="1387779"/>
    <lineage>
        <taxon>Bacteria</taxon>
        <taxon>Bacillati</taxon>
        <taxon>Bacillota</taxon>
        <taxon>Bacilli</taxon>
        <taxon>Bacillales</taxon>
        <taxon>Paenibacillaceae</taxon>
        <taxon>Cohnella</taxon>
    </lineage>
</organism>